<dbReference type="OrthoDB" id="9857812at2"/>
<dbReference type="EMBL" id="LKHV01000004">
    <property type="protein sequence ID" value="KRG18972.1"/>
    <property type="molecule type" value="Genomic_DNA"/>
</dbReference>
<dbReference type="Proteomes" id="UP000051494">
    <property type="component" value="Unassembled WGS sequence"/>
</dbReference>
<dbReference type="AlphaFoldDB" id="A0A0Q9YEN7"/>
<protein>
    <submittedName>
        <fullName evidence="1">Uncharacterized protein</fullName>
    </submittedName>
</protein>
<reference evidence="1" key="1">
    <citation type="submission" date="2015-09" db="EMBL/GenBank/DDBJ databases">
        <title>Draft Genome Sequences of Two Novel Amoeba-resistant Intranuclear Bacteria, Candidatus Berkiella cookevillensis and Candidatus Berkiella aquae.</title>
        <authorList>
            <person name="Mehari Y.T."/>
            <person name="Arivett B.A."/>
            <person name="Farone A.L."/>
            <person name="Gunderson J.H."/>
            <person name="Farone M.B."/>
        </authorList>
    </citation>
    <scope>NUCLEOTIDE SEQUENCE [LARGE SCALE GENOMIC DNA]</scope>
    <source>
        <strain evidence="1">CC99</strain>
    </source>
</reference>
<name>A0A0Q9YEN7_9GAMM</name>
<dbReference type="RefSeq" id="WP_057624089.1">
    <property type="nucleotide sequence ID" value="NZ_LKHV02000001.1"/>
</dbReference>
<evidence type="ECO:0000313" key="2">
    <source>
        <dbReference type="EMBL" id="MCS5709323.1"/>
    </source>
</evidence>
<gene>
    <name evidence="1" type="ORF">CC99x_00960</name>
    <name evidence="2" type="ORF">CC99x_010440</name>
</gene>
<reference evidence="2" key="3">
    <citation type="submission" date="2021-06" db="EMBL/GenBank/DDBJ databases">
        <title>Genomic Description and Analysis of Intracellular Bacteria, Candidatus Berkiella cookevillensis and Candidatus Berkiella aquae.</title>
        <authorList>
            <person name="Kidane D.T."/>
            <person name="Mehari Y.T."/>
            <person name="Rice F.C."/>
            <person name="Arivett B.A."/>
            <person name="Farone A.L."/>
            <person name="Berk S.G."/>
            <person name="Farone M.B."/>
        </authorList>
    </citation>
    <scope>NUCLEOTIDE SEQUENCE</scope>
    <source>
        <strain evidence="2">CC99</strain>
    </source>
</reference>
<comment type="caution">
    <text evidence="1">The sequence shown here is derived from an EMBL/GenBank/DDBJ whole genome shotgun (WGS) entry which is preliminary data.</text>
</comment>
<dbReference type="STRING" id="437022.CC99x_00960"/>
<accession>A0A0Q9YEN7</accession>
<organism evidence="1">
    <name type="scientific">Candidatus Berkiella cookevillensis</name>
    <dbReference type="NCBI Taxonomy" id="437022"/>
    <lineage>
        <taxon>Bacteria</taxon>
        <taxon>Pseudomonadati</taxon>
        <taxon>Pseudomonadota</taxon>
        <taxon>Gammaproteobacteria</taxon>
        <taxon>Candidatus Berkiellales</taxon>
        <taxon>Candidatus Berkiellaceae</taxon>
        <taxon>Candidatus Berkiella</taxon>
    </lineage>
</organism>
<keyword evidence="3" id="KW-1185">Reference proteome</keyword>
<reference evidence="2" key="2">
    <citation type="journal article" date="2016" name="Genome Announc.">
        <title>Draft Genome Sequences of Two Novel Amoeba-Resistant Intranuclear Bacteria, 'Candidatus Berkiella cookevillensis' and 'Candidatus Berkiella aquae'.</title>
        <authorList>
            <person name="Mehari Y.T."/>
            <person name="Arivett B.A."/>
            <person name="Farone A.L."/>
            <person name="Gunderson J.H."/>
            <person name="Farone M.B."/>
        </authorList>
    </citation>
    <scope>NUCLEOTIDE SEQUENCE</scope>
    <source>
        <strain evidence="2">CC99</strain>
    </source>
</reference>
<sequence length="189" mass="19909">MSILNTLVSRLTPSFITNGYFALKRFFLGSAPATEVATDFVADTAKNTAMEMGKMAVAGAITTAVPGAHFAAQAVTTIATNGVNAAISGDNLGRALVKGGMYALNTAAVGPLCAMPLNIATDYAVDKVADLYDVGFVTAYNNYKNCEEWEALKYCKHQGPSYDCTRIVDEDLNASFMLLSPQRTAAAAA</sequence>
<evidence type="ECO:0000313" key="3">
    <source>
        <dbReference type="Proteomes" id="UP000051494"/>
    </source>
</evidence>
<proteinExistence type="predicted"/>
<evidence type="ECO:0000313" key="1">
    <source>
        <dbReference type="EMBL" id="KRG18972.1"/>
    </source>
</evidence>
<dbReference type="EMBL" id="LKHV02000001">
    <property type="protein sequence ID" value="MCS5709323.1"/>
    <property type="molecule type" value="Genomic_DNA"/>
</dbReference>